<dbReference type="CDD" id="cd03225">
    <property type="entry name" value="ABC_cobalt_CbiO_domain1"/>
    <property type="match status" value="1"/>
</dbReference>
<dbReference type="EMBL" id="ACUX02000007">
    <property type="protein sequence ID" value="EEZ61062.1"/>
    <property type="molecule type" value="Genomic_DNA"/>
</dbReference>
<dbReference type="GO" id="GO:0016887">
    <property type="term" value="F:ATP hydrolysis activity"/>
    <property type="evidence" value="ECO:0007669"/>
    <property type="project" value="InterPro"/>
</dbReference>
<evidence type="ECO:0000256" key="4">
    <source>
        <dbReference type="ARBA" id="ARBA00022475"/>
    </source>
</evidence>
<feature type="domain" description="ABC transporter" evidence="11">
    <location>
        <begin position="6"/>
        <end position="245"/>
    </location>
</feature>
<keyword evidence="13" id="KW-1185">Reference proteome</keyword>
<keyword evidence="4" id="KW-1003">Cell membrane</keyword>
<dbReference type="InterPro" id="IPR003593">
    <property type="entry name" value="AAA+_ATPase"/>
</dbReference>
<dbReference type="Proteomes" id="UP000006001">
    <property type="component" value="Unassembled WGS sequence"/>
</dbReference>
<dbReference type="InterPro" id="IPR050095">
    <property type="entry name" value="ECF_ABC_transporter_ATP-bd"/>
</dbReference>
<comment type="subcellular location">
    <subcellularLocation>
        <location evidence="1">Cell membrane</location>
        <topology evidence="1">Peripheral membrane protein</topology>
    </subcellularLocation>
</comment>
<keyword evidence="9" id="KW-0472">Membrane</keyword>
<reference evidence="12" key="1">
    <citation type="submission" date="2009-10" db="EMBL/GenBank/DDBJ databases">
        <authorList>
            <person name="Weinstock G."/>
            <person name="Sodergren E."/>
            <person name="Clifton S."/>
            <person name="Fulton L."/>
            <person name="Fulton B."/>
            <person name="Courtney L."/>
            <person name="Fronick C."/>
            <person name="Harrison M."/>
            <person name="Strong C."/>
            <person name="Farmer C."/>
            <person name="Delahaunty K."/>
            <person name="Markovic C."/>
            <person name="Hall O."/>
            <person name="Minx P."/>
            <person name="Tomlinson C."/>
            <person name="Mitreva M."/>
            <person name="Nelson J."/>
            <person name="Hou S."/>
            <person name="Wollam A."/>
            <person name="Pepin K.H."/>
            <person name="Johnson M."/>
            <person name="Bhonagiri V."/>
            <person name="Nash W.E."/>
            <person name="Warren W."/>
            <person name="Chinwalla A."/>
            <person name="Mardis E.R."/>
            <person name="Wilson R.K."/>
        </authorList>
    </citation>
    <scope>NUCLEOTIDE SEQUENCE [LARGE SCALE GENOMIC DNA]</scope>
    <source>
        <strain evidence="12">ATCC 700122</strain>
    </source>
</reference>
<dbReference type="Pfam" id="PF00005">
    <property type="entry name" value="ABC_tran"/>
    <property type="match status" value="2"/>
</dbReference>
<dbReference type="eggNOG" id="COG1122">
    <property type="taxonomic scope" value="Bacteria"/>
</dbReference>
<dbReference type="SMART" id="SM00382">
    <property type="entry name" value="AAA"/>
    <property type="match status" value="2"/>
</dbReference>
<dbReference type="PROSITE" id="PS50893">
    <property type="entry name" value="ABC_TRANSPORTER_2"/>
    <property type="match status" value="2"/>
</dbReference>
<evidence type="ECO:0000256" key="7">
    <source>
        <dbReference type="ARBA" id="ARBA00022840"/>
    </source>
</evidence>
<dbReference type="SUPFAM" id="SSF52540">
    <property type="entry name" value="P-loop containing nucleoside triphosphate hydrolases"/>
    <property type="match status" value="2"/>
</dbReference>
<feature type="domain" description="ABC transporter" evidence="11">
    <location>
        <begin position="270"/>
        <end position="495"/>
    </location>
</feature>
<keyword evidence="3" id="KW-0813">Transport</keyword>
<dbReference type="PANTHER" id="PTHR43553">
    <property type="entry name" value="HEAVY METAL TRANSPORTER"/>
    <property type="match status" value="1"/>
</dbReference>
<comment type="similarity">
    <text evidence="2">Belongs to the ABC transporter superfamily.</text>
</comment>
<evidence type="ECO:0000313" key="13">
    <source>
        <dbReference type="Proteomes" id="UP000006001"/>
    </source>
</evidence>
<dbReference type="Gene3D" id="3.40.50.300">
    <property type="entry name" value="P-loop containing nucleotide triphosphate hydrolases"/>
    <property type="match status" value="2"/>
</dbReference>
<evidence type="ECO:0000256" key="5">
    <source>
        <dbReference type="ARBA" id="ARBA00022737"/>
    </source>
</evidence>
<evidence type="ECO:0000256" key="9">
    <source>
        <dbReference type="ARBA" id="ARBA00023136"/>
    </source>
</evidence>
<accession>D0WH98</accession>
<gene>
    <name evidence="12" type="ORF">HMPREF0762_01130</name>
</gene>
<evidence type="ECO:0000256" key="6">
    <source>
        <dbReference type="ARBA" id="ARBA00022741"/>
    </source>
</evidence>
<dbReference type="GeneID" id="85007660"/>
<dbReference type="PROSITE" id="PS00211">
    <property type="entry name" value="ABC_TRANSPORTER_1"/>
    <property type="match status" value="1"/>
</dbReference>
<evidence type="ECO:0000313" key="12">
    <source>
        <dbReference type="EMBL" id="EEZ61062.1"/>
    </source>
</evidence>
<evidence type="ECO:0000256" key="3">
    <source>
        <dbReference type="ARBA" id="ARBA00022448"/>
    </source>
</evidence>
<keyword evidence="6" id="KW-0547">Nucleotide-binding</keyword>
<evidence type="ECO:0000259" key="11">
    <source>
        <dbReference type="PROSITE" id="PS50893"/>
    </source>
</evidence>
<dbReference type="InterPro" id="IPR015856">
    <property type="entry name" value="ABC_transpr_CbiO/EcfA_su"/>
</dbReference>
<keyword evidence="7 12" id="KW-0067">ATP-binding</keyword>
<dbReference type="OrthoDB" id="7757085at2"/>
<dbReference type="GO" id="GO:0042626">
    <property type="term" value="F:ATPase-coupled transmembrane transporter activity"/>
    <property type="evidence" value="ECO:0007669"/>
    <property type="project" value="TreeGrafter"/>
</dbReference>
<evidence type="ECO:0000256" key="8">
    <source>
        <dbReference type="ARBA" id="ARBA00022967"/>
    </source>
</evidence>
<protein>
    <submittedName>
        <fullName evidence="12">ABC transporter, ATP-binding protein</fullName>
    </submittedName>
</protein>
<dbReference type="PANTHER" id="PTHR43553:SF23">
    <property type="entry name" value="ABC TRANSPORTER ATP-BINDING COMPONENT"/>
    <property type="match status" value="1"/>
</dbReference>
<dbReference type="InterPro" id="IPR003439">
    <property type="entry name" value="ABC_transporter-like_ATP-bd"/>
</dbReference>
<keyword evidence="5" id="KW-0677">Repeat</keyword>
<dbReference type="InterPro" id="IPR027417">
    <property type="entry name" value="P-loop_NTPase"/>
</dbReference>
<dbReference type="InterPro" id="IPR017871">
    <property type="entry name" value="ABC_transporter-like_CS"/>
</dbReference>
<sequence length="505" mass="54776">MEKPAVSLADVTFSYRGAGAPSLSSLSLDVAAGECVLLCGKSGCGKSTVLRLLSGMIPEFYDGEASGRVEVAGMDPASCPQYEIARSVGTVFQNPRTQFYTLNTTSEVAFGCENQGLKRAEIARRVGNAAEELGIESLMNRSIFQLSGGEKQRLAVASVYASDPEVFLLDEPSANLDFPAIRELQRILSLLKAKGKTILVAEHRTWYLEGIADRAVYLDGGRVAGIYAMEELAGLTREQRLETGIRPARLDAFDISRTSAPTELSRSCELHLRDIAFSYSRRSERSLFVGDARFGAGRIEMIVGDNGAGKSTLVSVICGLAKENRGTIAIDGASIKARKRLPISYEVMQEVNHQLFCDSVEDEVVLGAARLDASALESVLDRMDLRDVRDRHPLTLSGGQKQRCAIAAAVFCGKRVIAFDEPTSGLDYAHMAQTAELLRELAGTGIFVLVVTHDYELVRIVGDRVTEMRGGGMAGQYDLDEEGVLRLRTFFGIGSSFSCRREGGI</sequence>
<comment type="function">
    <text evidence="10">Probably part of an ABC transporter complex. Responsible for energy coupling to the transport system.</text>
</comment>
<evidence type="ECO:0000256" key="1">
    <source>
        <dbReference type="ARBA" id="ARBA00004202"/>
    </source>
</evidence>
<dbReference type="STRING" id="649764.HMPREF0762_01130"/>
<dbReference type="HOGENOM" id="CLU_000604_86_7_11"/>
<keyword evidence="8" id="KW-1278">Translocase</keyword>
<organism evidence="12 13">
    <name type="scientific">Slackia exigua (strain ATCC 700122 / DSM 15923 / CIP 105133 / JCM 11022 / KCTC 5966 / S-7)</name>
    <dbReference type="NCBI Taxonomy" id="649764"/>
    <lineage>
        <taxon>Bacteria</taxon>
        <taxon>Bacillati</taxon>
        <taxon>Actinomycetota</taxon>
        <taxon>Coriobacteriia</taxon>
        <taxon>Eggerthellales</taxon>
        <taxon>Eggerthellaceae</taxon>
        <taxon>Slackia</taxon>
    </lineage>
</organism>
<dbReference type="GO" id="GO:0005524">
    <property type="term" value="F:ATP binding"/>
    <property type="evidence" value="ECO:0007669"/>
    <property type="project" value="UniProtKB-KW"/>
</dbReference>
<dbReference type="AlphaFoldDB" id="D0WH98"/>
<evidence type="ECO:0000256" key="10">
    <source>
        <dbReference type="ARBA" id="ARBA00025157"/>
    </source>
</evidence>
<dbReference type="GO" id="GO:0043190">
    <property type="term" value="C:ATP-binding cassette (ABC) transporter complex"/>
    <property type="evidence" value="ECO:0007669"/>
    <property type="project" value="TreeGrafter"/>
</dbReference>
<comment type="caution">
    <text evidence="12">The sequence shown here is derived from an EMBL/GenBank/DDBJ whole genome shotgun (WGS) entry which is preliminary data.</text>
</comment>
<name>D0WH98_SLAES</name>
<dbReference type="RefSeq" id="WP_006362388.1">
    <property type="nucleotide sequence ID" value="NZ_GG700630.1"/>
</dbReference>
<proteinExistence type="inferred from homology"/>
<evidence type="ECO:0000256" key="2">
    <source>
        <dbReference type="ARBA" id="ARBA00005417"/>
    </source>
</evidence>